<accession>A0A0U9HER2</accession>
<protein>
    <submittedName>
        <fullName evidence="1">ABC transporter substrate-binding protein</fullName>
    </submittedName>
</protein>
<proteinExistence type="predicted"/>
<gene>
    <name evidence="1" type="ORF">OPHB3_2637</name>
</gene>
<dbReference type="EMBL" id="BBXV01000031">
    <property type="protein sequence ID" value="GAQ18696.1"/>
    <property type="molecule type" value="Genomic_DNA"/>
</dbReference>
<comment type="caution">
    <text evidence="1">The sequence shown here is derived from an EMBL/GenBank/DDBJ whole genome shotgun (WGS) entry which is preliminary data.</text>
</comment>
<name>A0A0U9HER2_9BACI</name>
<evidence type="ECO:0000313" key="2">
    <source>
        <dbReference type="Proteomes" id="UP000052946"/>
    </source>
</evidence>
<sequence length="67" mass="8109">MEELKMSKNQLSKHPVKSFRISYYNKKRLDQLCRDTEVTSTELINALLENYFITSENFEENYYDSVY</sequence>
<dbReference type="Proteomes" id="UP000052946">
    <property type="component" value="Unassembled WGS sequence"/>
</dbReference>
<dbReference type="AlphaFoldDB" id="A0A0U9HER2"/>
<organism evidence="1 2">
    <name type="scientific">Oceanobacillus picturae</name>
    <dbReference type="NCBI Taxonomy" id="171693"/>
    <lineage>
        <taxon>Bacteria</taxon>
        <taxon>Bacillati</taxon>
        <taxon>Bacillota</taxon>
        <taxon>Bacilli</taxon>
        <taxon>Bacillales</taxon>
        <taxon>Bacillaceae</taxon>
        <taxon>Oceanobacillus</taxon>
    </lineage>
</organism>
<reference evidence="1 2" key="2">
    <citation type="journal article" date="2016" name="Genome Announc.">
        <title>Draft Genome Sequence of Oceanobacillus picturae Heshi-B3, Isolated from Fermented Rice Bran in a Traditional Japanese Seafood Dish.</title>
        <authorList>
            <person name="Akuzawa S."/>
            <person name="Nagaoka J."/>
            <person name="Kanekatsu M."/>
            <person name="Kanesaki Y."/>
            <person name="Suzuki T."/>
        </authorList>
    </citation>
    <scope>NUCLEOTIDE SEQUENCE [LARGE SCALE GENOMIC DNA]</scope>
    <source>
        <strain evidence="1 2">Heshi-B3</strain>
    </source>
</reference>
<reference evidence="2" key="1">
    <citation type="submission" date="2015-07" db="EMBL/GenBank/DDBJ databases">
        <title>Draft Genome Sequence of Oceanobacillus picturae Heshi-B3 that Was Isolated from Fermented Rice Bran with Aging Salted Mackerel, Which Was Named Heshiko as Traditional Fermented Seafood in Japan.</title>
        <authorList>
            <person name="Akuzawa S."/>
            <person name="Nakagawa J."/>
            <person name="Kanekatsu T."/>
            <person name="Kanesaki Y."/>
            <person name="Suzuki T."/>
        </authorList>
    </citation>
    <scope>NUCLEOTIDE SEQUENCE [LARGE SCALE GENOMIC DNA]</scope>
    <source>
        <strain evidence="2">Heshi-B3</strain>
    </source>
</reference>
<evidence type="ECO:0000313" key="1">
    <source>
        <dbReference type="EMBL" id="GAQ18696.1"/>
    </source>
</evidence>